<keyword evidence="1" id="KW-0694">RNA-binding</keyword>
<dbReference type="CDD" id="cd21546">
    <property type="entry name" value="SPOC_FPA-like"/>
    <property type="match status" value="1"/>
</dbReference>
<dbReference type="InterPro" id="IPR012677">
    <property type="entry name" value="Nucleotide-bd_a/b_plait_sf"/>
</dbReference>
<sequence length="1526" mass="165792">MAGETVRVEIRPEISDSSSIKASAEAESKPPSSEVKPVARHHLPEQQSGLEEEDEMMEEEGKNTRSFGEGIEPPGHHQQAAVVTEAEDEKVQKKRNREEIVSFYKAYRRVKMRVARQDESQNVGFGIENDGEDAYRSMLALSKGCVGARRIAAELIPRYAMFCPSALEAAAKTTIQLLEWSCGVLRKGGSIEDPLVGKTAEACLDGLVHLAAASVSAASSLLSVGGICTEVCRTIYTYLLRQLNGHELFQPSECRIGKAEVQEEASNIEKESETFAECTKPDKLVRLIRSSLLRIIKGDAEGILSVCFELLSLDAEHRKNVQQFLAQILKPVWPSSPNLKLEDWAHGEFGFGNGSAEVVQWALDDVPSKQSEEEAVSSPKSEVKAVEEQKSDTLTTLLAKVVHTKPSLERWLVSVVRHFRCTASSKVEKEVFPLLLLILKTLPSFTPADLELVAFDEPAAPVFGEDKQRDETSYYSSYVNPGEGIPGTRWNDASQYRMEHLGYRKHAPEYSNATADSTQWCYGLSKPPGYEGGEYSNDHRAEMPSNFRKTVSIIPEGETWHRGEEFGDSEPRVACSSAEADHNSRLTRGSEIYKQAPESDSWPSREREADPGAPGNVKGKSHATTAWAPNWRTGGRPPEPPRELDKPADNDMESWGQRKDFVNGGPPWIEPSATRSVILPSPQQPSMVHFQVNPPNQVGWCLDGDPTAMDVFPASPHLWVGSLGSNVSEALIKFHFEKYGPVEGVSVFRGRDFAVVKYQSVRNAVKAREIMQGAVLWGKPLQIKFLDAGGTDRHLSSGGAVSASCHVWVGGISSQSAKEELLRDMTAAGLKGPRSVLALVSASAILLEFETPEDAATVTAHVRQRRKEGGGYLLPSTTDAAPDRSTVSSVVNVTSDVVNQGGNRHLWIGRVDPSVCDDQLLTAFSQFGELTGWKFLRQNGCCFIDFRLPECAALAKANLNGAQFGNQCINVEFKNVPAQRSASGTTLLSSSPPTTALLHTPPITGTSSSRGLNNPALAAALGNISNKLMSFTSGAQAGSFGFGRTRGGWGPDGVGREAAERVPTNTLWIGLPDIVGPNFMNEGELKHIFNLAVEGVGGVTKVRSARTSRGPCRFVEFDRVEAATVALQVISGRLDPAIQIEYRSPVTFREESFSRLDPSGVFHSSAGGTAGGDAMAGGHESSPLQSQGSSHSLLGQKLMLEQQLTKECSLIRPPLPPQGATLAPLPIPKHPPRIHLEHIPSNNSWSGALGTVPSSPVAQVSPAASTPISKSGLMSPMGTPLPYHEMMHPPLPPLPPASPPPPPPSETPPSPPPPPPPLSPPPSSPQSLKPPVLPPPPSSPPPPLPPPPQEFLPPAMGTCDMGQEEVVDFMATGVPLVHERHWRGTLCKSGLQYCELWAVRQDSLACYYDHGPYEPFGWPDKLDVTKRADFKSVKSSFLATPPNQREVCKLFPAPEQHEGFEQFVAYLRQRDRAGVVKVPATEQLWQRMLYILPWSADICAMLEISQQPTSCLISLILPAPTCMSSN</sequence>
<dbReference type="SMART" id="SM00360">
    <property type="entry name" value="RRM"/>
    <property type="match status" value="3"/>
</dbReference>
<dbReference type="InterPro" id="IPR000504">
    <property type="entry name" value="RRM_dom"/>
</dbReference>
<feature type="region of interest" description="Disordered" evidence="2">
    <location>
        <begin position="983"/>
        <end position="1010"/>
    </location>
</feature>
<proteinExistence type="predicted"/>
<feature type="compositionally biased region" description="Basic and acidic residues" evidence="2">
    <location>
        <begin position="1"/>
        <end position="14"/>
    </location>
</feature>
<dbReference type="Pfam" id="PF00076">
    <property type="entry name" value="RRM_1"/>
    <property type="match status" value="2"/>
</dbReference>
<dbReference type="PRINTS" id="PR01217">
    <property type="entry name" value="PRICHEXTENSN"/>
</dbReference>
<feature type="region of interest" description="Disordered" evidence="2">
    <location>
        <begin position="1210"/>
        <end position="1358"/>
    </location>
</feature>
<feature type="compositionally biased region" description="Low complexity" evidence="2">
    <location>
        <begin position="1176"/>
        <end position="1191"/>
    </location>
</feature>
<dbReference type="CDD" id="cd00590">
    <property type="entry name" value="RRM_SF"/>
    <property type="match status" value="2"/>
</dbReference>
<evidence type="ECO:0000256" key="2">
    <source>
        <dbReference type="SAM" id="MobiDB-lite"/>
    </source>
</evidence>
<dbReference type="Gene3D" id="3.30.70.330">
    <property type="match status" value="3"/>
</dbReference>
<dbReference type="SUPFAM" id="SSF54928">
    <property type="entry name" value="RNA-binding domain, RBD"/>
    <property type="match status" value="2"/>
</dbReference>
<feature type="compositionally biased region" description="Pro residues" evidence="2">
    <location>
        <begin position="1289"/>
        <end position="1324"/>
    </location>
</feature>
<feature type="region of interest" description="Disordered" evidence="2">
    <location>
        <begin position="561"/>
        <end position="650"/>
    </location>
</feature>
<evidence type="ECO:0000313" key="5">
    <source>
        <dbReference type="Proteomes" id="UP001497522"/>
    </source>
</evidence>
<evidence type="ECO:0000313" key="4">
    <source>
        <dbReference type="EMBL" id="CAK9881729.1"/>
    </source>
</evidence>
<feature type="compositionally biased region" description="Basic and acidic residues" evidence="2">
    <location>
        <begin position="561"/>
        <end position="571"/>
    </location>
</feature>
<feature type="region of interest" description="Disordered" evidence="2">
    <location>
        <begin position="1159"/>
        <end position="1191"/>
    </location>
</feature>
<dbReference type="InterPro" id="IPR035979">
    <property type="entry name" value="RBD_domain_sf"/>
</dbReference>
<protein>
    <recommendedName>
        <fullName evidence="3">RRM domain-containing protein</fullName>
    </recommendedName>
</protein>
<evidence type="ECO:0000256" key="1">
    <source>
        <dbReference type="PROSITE-ProRule" id="PRU00176"/>
    </source>
</evidence>
<name>A0ABP1BZ41_9BRYO</name>
<dbReference type="InterPro" id="IPR012921">
    <property type="entry name" value="SPOC_C"/>
</dbReference>
<accession>A0ABP1BZ41</accession>
<evidence type="ECO:0000259" key="3">
    <source>
        <dbReference type="PROSITE" id="PS50102"/>
    </source>
</evidence>
<feature type="compositionally biased region" description="Pro residues" evidence="2">
    <location>
        <begin position="1331"/>
        <end position="1351"/>
    </location>
</feature>
<feature type="domain" description="RRM" evidence="3">
    <location>
        <begin position="716"/>
        <end position="788"/>
    </location>
</feature>
<dbReference type="PROSITE" id="PS50102">
    <property type="entry name" value="RRM"/>
    <property type="match status" value="2"/>
</dbReference>
<keyword evidence="5" id="KW-1185">Reference proteome</keyword>
<feature type="region of interest" description="Disordered" evidence="2">
    <location>
        <begin position="1"/>
        <end position="91"/>
    </location>
</feature>
<dbReference type="Pfam" id="PF07744">
    <property type="entry name" value="SPOC"/>
    <property type="match status" value="1"/>
</dbReference>
<dbReference type="PANTHER" id="PTHR21494">
    <property type="entry name" value="ACTIVATING SIGNAL COINTEGRATOR 1 COMPLEX SUBUNIT 2 ASC-1 COMPLEX SUBUNIT P100"/>
    <property type="match status" value="1"/>
</dbReference>
<feature type="compositionally biased region" description="Low complexity" evidence="2">
    <location>
        <begin position="1252"/>
        <end position="1265"/>
    </location>
</feature>
<dbReference type="Proteomes" id="UP001497522">
    <property type="component" value="Chromosome 8"/>
</dbReference>
<organism evidence="4 5">
    <name type="scientific">Sphagnum jensenii</name>
    <dbReference type="NCBI Taxonomy" id="128206"/>
    <lineage>
        <taxon>Eukaryota</taxon>
        <taxon>Viridiplantae</taxon>
        <taxon>Streptophyta</taxon>
        <taxon>Embryophyta</taxon>
        <taxon>Bryophyta</taxon>
        <taxon>Sphagnophytina</taxon>
        <taxon>Sphagnopsida</taxon>
        <taxon>Sphagnales</taxon>
        <taxon>Sphagnaceae</taxon>
        <taxon>Sphagnum</taxon>
    </lineage>
</organism>
<reference evidence="4" key="1">
    <citation type="submission" date="2024-03" db="EMBL/GenBank/DDBJ databases">
        <authorList>
            <consortium name="ELIXIR-Norway"/>
            <consortium name="Elixir Norway"/>
        </authorList>
    </citation>
    <scope>NUCLEOTIDE SEQUENCE</scope>
</reference>
<feature type="domain" description="RRM" evidence="3">
    <location>
        <begin position="904"/>
        <end position="976"/>
    </location>
</feature>
<dbReference type="InterPro" id="IPR052586">
    <property type="entry name" value="ASCC2"/>
</dbReference>
<gene>
    <name evidence="4" type="ORF">CSSPJE1EN2_LOCUS23085</name>
</gene>
<feature type="compositionally biased region" description="Basic and acidic residues" evidence="2">
    <location>
        <begin position="639"/>
        <end position="649"/>
    </location>
</feature>
<dbReference type="PANTHER" id="PTHR21494:SF2">
    <property type="entry name" value="NUCLEIC ACID BINDING PROTEIN"/>
    <property type="match status" value="1"/>
</dbReference>
<dbReference type="EMBL" id="OZ023709">
    <property type="protein sequence ID" value="CAK9881729.1"/>
    <property type="molecule type" value="Genomic_DNA"/>
</dbReference>
<feature type="compositionally biased region" description="Low complexity" evidence="2">
    <location>
        <begin position="983"/>
        <end position="1002"/>
    </location>
</feature>
<feature type="compositionally biased region" description="Low complexity" evidence="2">
    <location>
        <begin position="15"/>
        <end position="36"/>
    </location>
</feature>